<dbReference type="PROSITE" id="PS51257">
    <property type="entry name" value="PROKAR_LIPOPROTEIN"/>
    <property type="match status" value="1"/>
</dbReference>
<evidence type="ECO:0000256" key="1">
    <source>
        <dbReference type="SAM" id="Phobius"/>
    </source>
</evidence>
<feature type="transmembrane region" description="Helical" evidence="1">
    <location>
        <begin position="67"/>
        <end position="87"/>
    </location>
</feature>
<gene>
    <name evidence="2" type="ORF">NCTC11388_02463</name>
</gene>
<keyword evidence="1" id="KW-1133">Transmembrane helix</keyword>
<dbReference type="Proteomes" id="UP000254893">
    <property type="component" value="Unassembled WGS sequence"/>
</dbReference>
<feature type="transmembrane region" description="Helical" evidence="1">
    <location>
        <begin position="12"/>
        <end position="30"/>
    </location>
</feature>
<accession>A0A380C8V9</accession>
<keyword evidence="1" id="KW-0812">Transmembrane</keyword>
<protein>
    <submittedName>
        <fullName evidence="2">Uncharacterized protein</fullName>
    </submittedName>
</protein>
<name>A0A380C8V9_SPHSI</name>
<dbReference type="RefSeq" id="WP_115170326.1">
    <property type="nucleotide sequence ID" value="NZ_UGYW01000002.1"/>
</dbReference>
<organism evidence="2 3">
    <name type="scientific">Sphingobacterium spiritivorum</name>
    <name type="common">Flavobacterium spiritivorum</name>
    <dbReference type="NCBI Taxonomy" id="258"/>
    <lineage>
        <taxon>Bacteria</taxon>
        <taxon>Pseudomonadati</taxon>
        <taxon>Bacteroidota</taxon>
        <taxon>Sphingobacteriia</taxon>
        <taxon>Sphingobacteriales</taxon>
        <taxon>Sphingobacteriaceae</taxon>
        <taxon>Sphingobacterium</taxon>
    </lineage>
</organism>
<feature type="transmembrane region" description="Helical" evidence="1">
    <location>
        <begin position="36"/>
        <end position="55"/>
    </location>
</feature>
<dbReference type="AlphaFoldDB" id="A0A380C8V9"/>
<keyword evidence="1" id="KW-0472">Membrane</keyword>
<reference evidence="2 3" key="1">
    <citation type="submission" date="2018-06" db="EMBL/GenBank/DDBJ databases">
        <authorList>
            <consortium name="Pathogen Informatics"/>
            <person name="Doyle S."/>
        </authorList>
    </citation>
    <scope>NUCLEOTIDE SEQUENCE [LARGE SCALE GENOMIC DNA]</scope>
    <source>
        <strain evidence="2 3">NCTC11388</strain>
    </source>
</reference>
<dbReference type="EMBL" id="UGYW01000002">
    <property type="protein sequence ID" value="SUJ15351.1"/>
    <property type="molecule type" value="Genomic_DNA"/>
</dbReference>
<evidence type="ECO:0000313" key="3">
    <source>
        <dbReference type="Proteomes" id="UP000254893"/>
    </source>
</evidence>
<evidence type="ECO:0000313" key="2">
    <source>
        <dbReference type="EMBL" id="SUJ15351.1"/>
    </source>
</evidence>
<proteinExistence type="predicted"/>
<sequence length="103" mass="11751">MKNLEHQTKQAFLFSLAFYVIGLLACFINIQFATLIISVSLLISLIWVFLVLREIFLSGRISNAERLGLAIFIVMGNILAGAVYFWFLRNRVIHSAAKNKFNK</sequence>